<feature type="repeat" description="Pumilio" evidence="7">
    <location>
        <begin position="776"/>
        <end position="811"/>
    </location>
</feature>
<dbReference type="InterPro" id="IPR033133">
    <property type="entry name" value="PUM-HD"/>
</dbReference>
<dbReference type="PROSITE" id="PS50303">
    <property type="entry name" value="PUM_HD"/>
    <property type="match status" value="1"/>
</dbReference>
<dbReference type="OrthoDB" id="668540at2759"/>
<dbReference type="InterPro" id="IPR016024">
    <property type="entry name" value="ARM-type_fold"/>
</dbReference>
<dbReference type="InterPro" id="IPR033712">
    <property type="entry name" value="Pumilio_RNA-bd"/>
</dbReference>
<feature type="domain" description="PUM-HD" evidence="9">
    <location>
        <begin position="648"/>
        <end position="988"/>
    </location>
</feature>
<dbReference type="GO" id="GO:0003729">
    <property type="term" value="F:mRNA binding"/>
    <property type="evidence" value="ECO:0007669"/>
    <property type="project" value="TreeGrafter"/>
</dbReference>
<evidence type="ECO:0000256" key="6">
    <source>
        <dbReference type="ARBA" id="ARBA00055193"/>
    </source>
</evidence>
<keyword evidence="5" id="KW-0694">RNA-binding</keyword>
<dbReference type="Pfam" id="PF07990">
    <property type="entry name" value="NABP"/>
    <property type="match status" value="1"/>
</dbReference>
<reference evidence="10 11" key="1">
    <citation type="submission" date="2019-06" db="EMBL/GenBank/DDBJ databases">
        <title>A chromosomal-level reference genome of Carpinus fangiana (Coryloideae, Betulaceae).</title>
        <authorList>
            <person name="Yang X."/>
            <person name="Wang Z."/>
            <person name="Zhang L."/>
            <person name="Hao G."/>
            <person name="Liu J."/>
            <person name="Yang Y."/>
        </authorList>
    </citation>
    <scope>NUCLEOTIDE SEQUENCE [LARGE SCALE GENOMIC DNA]</scope>
    <source>
        <strain evidence="10">Cfa_2016G</strain>
        <tissue evidence="10">Leaf</tissue>
    </source>
</reference>
<organism evidence="10 11">
    <name type="scientific">Carpinus fangiana</name>
    <dbReference type="NCBI Taxonomy" id="176857"/>
    <lineage>
        <taxon>Eukaryota</taxon>
        <taxon>Viridiplantae</taxon>
        <taxon>Streptophyta</taxon>
        <taxon>Embryophyta</taxon>
        <taxon>Tracheophyta</taxon>
        <taxon>Spermatophyta</taxon>
        <taxon>Magnoliopsida</taxon>
        <taxon>eudicotyledons</taxon>
        <taxon>Gunneridae</taxon>
        <taxon>Pentapetalae</taxon>
        <taxon>rosids</taxon>
        <taxon>fabids</taxon>
        <taxon>Fagales</taxon>
        <taxon>Betulaceae</taxon>
        <taxon>Carpinus</taxon>
    </lineage>
</organism>
<keyword evidence="3" id="KW-0677">Repeat</keyword>
<evidence type="ECO:0000256" key="5">
    <source>
        <dbReference type="ARBA" id="ARBA00022884"/>
    </source>
</evidence>
<dbReference type="SUPFAM" id="SSF48371">
    <property type="entry name" value="ARM repeat"/>
    <property type="match status" value="1"/>
</dbReference>
<dbReference type="FunFam" id="1.25.10.10:FF:000004">
    <property type="entry name" value="Pumilio homolog 1 isoform 2"/>
    <property type="match status" value="1"/>
</dbReference>
<protein>
    <recommendedName>
        <fullName evidence="9">PUM-HD domain-containing protein</fullName>
    </recommendedName>
</protein>
<feature type="region of interest" description="Disordered" evidence="8">
    <location>
        <begin position="146"/>
        <end position="190"/>
    </location>
</feature>
<dbReference type="InterPro" id="IPR001313">
    <property type="entry name" value="Pumilio_RNA-bd_rpt"/>
</dbReference>
<feature type="repeat" description="Pumilio" evidence="7">
    <location>
        <begin position="812"/>
        <end position="848"/>
    </location>
</feature>
<dbReference type="GO" id="GO:0005737">
    <property type="term" value="C:cytoplasm"/>
    <property type="evidence" value="ECO:0007669"/>
    <property type="project" value="UniProtKB-SubCell"/>
</dbReference>
<evidence type="ECO:0000256" key="7">
    <source>
        <dbReference type="PROSITE-ProRule" id="PRU00317"/>
    </source>
</evidence>
<dbReference type="PANTHER" id="PTHR12537">
    <property type="entry name" value="RNA BINDING PROTEIN PUMILIO-RELATED"/>
    <property type="match status" value="1"/>
</dbReference>
<dbReference type="SMART" id="SM00025">
    <property type="entry name" value="Pumilio"/>
    <property type="match status" value="8"/>
</dbReference>
<gene>
    <name evidence="10" type="ORF">FH972_013430</name>
</gene>
<dbReference type="InterPro" id="IPR012940">
    <property type="entry name" value="NABP"/>
</dbReference>
<feature type="repeat" description="Pumilio" evidence="7">
    <location>
        <begin position="849"/>
        <end position="884"/>
    </location>
</feature>
<feature type="compositionally biased region" description="Polar residues" evidence="8">
    <location>
        <begin position="146"/>
        <end position="170"/>
    </location>
</feature>
<evidence type="ECO:0000256" key="3">
    <source>
        <dbReference type="ARBA" id="ARBA00022737"/>
    </source>
</evidence>
<feature type="region of interest" description="Disordered" evidence="8">
    <location>
        <begin position="271"/>
        <end position="299"/>
    </location>
</feature>
<dbReference type="GO" id="GO:0006417">
    <property type="term" value="P:regulation of translation"/>
    <property type="evidence" value="ECO:0007669"/>
    <property type="project" value="UniProtKB-KW"/>
</dbReference>
<dbReference type="Proteomes" id="UP000327013">
    <property type="component" value="Chromosome 5"/>
</dbReference>
<dbReference type="CDD" id="cd07920">
    <property type="entry name" value="Pumilio"/>
    <property type="match status" value="1"/>
</dbReference>
<dbReference type="Gene3D" id="1.25.10.10">
    <property type="entry name" value="Leucine-rich Repeat Variant"/>
    <property type="match status" value="1"/>
</dbReference>
<feature type="repeat" description="Pumilio" evidence="7">
    <location>
        <begin position="665"/>
        <end position="703"/>
    </location>
</feature>
<feature type="repeat" description="Pumilio" evidence="7">
    <location>
        <begin position="927"/>
        <end position="962"/>
    </location>
</feature>
<proteinExistence type="predicted"/>
<comment type="subcellular location">
    <subcellularLocation>
        <location evidence="1">Cytoplasm</location>
    </subcellularLocation>
</comment>
<feature type="repeat" description="Pumilio" evidence="7">
    <location>
        <begin position="885"/>
        <end position="920"/>
    </location>
</feature>
<evidence type="ECO:0000313" key="10">
    <source>
        <dbReference type="EMBL" id="KAE8056682.1"/>
    </source>
</evidence>
<feature type="repeat" description="Pumilio" evidence="7">
    <location>
        <begin position="740"/>
        <end position="775"/>
    </location>
</feature>
<keyword evidence="11" id="KW-1185">Reference proteome</keyword>
<evidence type="ECO:0000256" key="8">
    <source>
        <dbReference type="SAM" id="MobiDB-lite"/>
    </source>
</evidence>
<evidence type="ECO:0000256" key="4">
    <source>
        <dbReference type="ARBA" id="ARBA00022845"/>
    </source>
</evidence>
<dbReference type="Pfam" id="PF00806">
    <property type="entry name" value="PUF"/>
    <property type="match status" value="8"/>
</dbReference>
<comment type="function">
    <text evidence="6">Sequence-specific RNA-binding protein that regulates translation and mRNA stability by binding the 3'-UTR of target mRNAs. Binds the APUM-binding elements (APBEs) in the 3'-UTR mRNA sequence of CLV1, PNH, WUS and FAS2.</text>
</comment>
<sequence>MATESPIRMSETSGKWPSHQEAATFAVSSASVAAEELGLLLNGHKFHGRGRDVVPNRSGSAPPSMEGSFLSMDNLLSQQTYNLNATFESLNSAIQNYESEEQMRADPAYLAYYFSNVNLNPRLPPPLISSENRRVVRHIGSFGNNWASTSVDDSGNSSLHMSHGTLSTQYEESEDDQSPQKPSDDWVNGTSGFWSGQDVASLAGQHKNVVDLIQEDLPRTPSPVCSQSNLLSHGVVEEAVDHNADSSSLCDPLISISNGVTSTLSADYRRASSNSDPLVGPDSSTSRHGRIGSADVNDSNITSIESEMKALFLSNPPNPENRKNQEQWQHGSQNNILQPLVHQLQNNFSQVQPAKSQVISQGVNCTYVGADQFLHNPSKFAVEVQPVLQSSGFTSPLYATAAAYMTSANPFYPNLQAPGLYSPQYVGGYALNPASVPPYIAGYSPHGAVPVVVDGAAGPSYTAQTSGVSTGGNISHGADMQHLGKFYGQFGFPVQPSFGDPIYMQYQQQLYGEAYGGISGQFDPLASRGGIDIGNQVRALDSQKASSIAGYLDDHKFHQINGGSNKLNPRRGGMMSPNYYGSQPNMGFLMQYANSPLASPALPGSPVGGTGVPGGRNEMRFAPASGRNAGGYPGWQSQRGFESFDDPKIYNFLEELKSGKGRRFELSDIGGHIVEFSADQHGSRFIQQKLENCSVEEKASVFKEVLPHASKLMTDVFGNYVIQKFFEYGSTEQRKELANQLTGQVLPLSLQMYGCRVIQKALDVIELEQKAQLVRELDGHVMRCVRDQNGNHVIQKCIESVPTERIEFIISAFRGQVATLSMHPYGCRVIQRVLEHCTDELRCQFIVDEILESVCALAQDQYGNYVTQHVLERGKPQERRQIISKLSGHIVHLSQHKFASNVVEKCLEYGGATEQELLIGEIFGHTEGTDNLLTMMKDQFANYVVQKILDICSDNQRAILLSCVRVHAHALKKYTYGKHIVARFEQQFGEENPTSGT</sequence>
<dbReference type="AlphaFoldDB" id="A0A5N6R6R6"/>
<dbReference type="EMBL" id="CM017325">
    <property type="protein sequence ID" value="KAE8056682.1"/>
    <property type="molecule type" value="Genomic_DNA"/>
</dbReference>
<dbReference type="PROSITE" id="PS50302">
    <property type="entry name" value="PUM"/>
    <property type="match status" value="8"/>
</dbReference>
<dbReference type="PANTHER" id="PTHR12537:SF119">
    <property type="entry name" value="PUMILIO HOMOLOG 6, CHLOROPLASTIC"/>
    <property type="match status" value="1"/>
</dbReference>
<dbReference type="InterPro" id="IPR011989">
    <property type="entry name" value="ARM-like"/>
</dbReference>
<feature type="repeat" description="Pumilio" evidence="7">
    <location>
        <begin position="704"/>
        <end position="739"/>
    </location>
</feature>
<keyword evidence="2" id="KW-0963">Cytoplasm</keyword>
<name>A0A5N6R6R6_9ROSI</name>
<accession>A0A5N6R6R6</accession>
<evidence type="ECO:0000313" key="11">
    <source>
        <dbReference type="Proteomes" id="UP000327013"/>
    </source>
</evidence>
<keyword evidence="4" id="KW-0810">Translation regulation</keyword>
<evidence type="ECO:0000259" key="9">
    <source>
        <dbReference type="PROSITE" id="PS50303"/>
    </source>
</evidence>
<evidence type="ECO:0000256" key="1">
    <source>
        <dbReference type="ARBA" id="ARBA00004496"/>
    </source>
</evidence>
<evidence type="ECO:0000256" key="2">
    <source>
        <dbReference type="ARBA" id="ARBA00022490"/>
    </source>
</evidence>
<feature type="compositionally biased region" description="Polar residues" evidence="8">
    <location>
        <begin position="271"/>
        <end position="286"/>
    </location>
</feature>